<dbReference type="AlphaFoldDB" id="A0AA39FSJ0"/>
<proteinExistence type="inferred from homology"/>
<keyword evidence="4" id="KW-0678">Repressor</keyword>
<dbReference type="InterPro" id="IPR022800">
    <property type="entry name" value="Spt4/RpoE2_Znf"/>
</dbReference>
<reference evidence="15" key="1">
    <citation type="journal article" date="2023" name="bioRxiv">
        <title>Scaffold-level genome assemblies of two parasitoid biocontrol wasps reveal the parthenogenesis mechanism and an associated novel virus.</title>
        <authorList>
            <person name="Inwood S."/>
            <person name="Skelly J."/>
            <person name="Guhlin J."/>
            <person name="Harrop T."/>
            <person name="Goldson S."/>
            <person name="Dearden P."/>
        </authorList>
    </citation>
    <scope>NUCLEOTIDE SEQUENCE</scope>
    <source>
        <strain evidence="15">Lincoln</strain>
        <tissue evidence="15">Whole body</tissue>
    </source>
</reference>
<keyword evidence="5" id="KW-0479">Metal-binding</keyword>
<dbReference type="Pfam" id="PF06093">
    <property type="entry name" value="Spt4"/>
    <property type="match status" value="1"/>
</dbReference>
<evidence type="ECO:0000256" key="4">
    <source>
        <dbReference type="ARBA" id="ARBA00022491"/>
    </source>
</evidence>
<dbReference type="SUPFAM" id="SSF63393">
    <property type="entry name" value="RNA polymerase subunits"/>
    <property type="match status" value="1"/>
</dbReference>
<dbReference type="Proteomes" id="UP001168972">
    <property type="component" value="Unassembled WGS sequence"/>
</dbReference>
<sequence>MWDPWERRGLIYGHLVVKKQTSEHRIVVSDSAAQQITEQRSILIAVTVQYTIERRLIMETVPKDLRSLRACLSCALIKTFDQFELDGCDNCDEILRLKNSKEHIMEYTSSNFDGMIAVMSPEDSWVCKWQRINRNASKGVYAISVTGRLPMAIIREMKSRGITYISRDRSQR</sequence>
<keyword evidence="9" id="KW-0010">Activator</keyword>
<evidence type="ECO:0000256" key="7">
    <source>
        <dbReference type="ARBA" id="ARBA00022833"/>
    </source>
</evidence>
<feature type="domain" description="Spt4/RpoE2 zinc finger" evidence="14">
    <location>
        <begin position="68"/>
        <end position="146"/>
    </location>
</feature>
<evidence type="ECO:0000256" key="6">
    <source>
        <dbReference type="ARBA" id="ARBA00022771"/>
    </source>
</evidence>
<dbReference type="EMBL" id="JAQQBR010000006">
    <property type="protein sequence ID" value="KAK0174695.1"/>
    <property type="molecule type" value="Genomic_DNA"/>
</dbReference>
<evidence type="ECO:0000256" key="10">
    <source>
        <dbReference type="ARBA" id="ARBA00023163"/>
    </source>
</evidence>
<dbReference type="GO" id="GO:0006355">
    <property type="term" value="P:regulation of DNA-templated transcription"/>
    <property type="evidence" value="ECO:0007669"/>
    <property type="project" value="InterPro"/>
</dbReference>
<dbReference type="SMART" id="SM01389">
    <property type="entry name" value="Spt4"/>
    <property type="match status" value="1"/>
</dbReference>
<dbReference type="InterPro" id="IPR009287">
    <property type="entry name" value="Spt4"/>
</dbReference>
<evidence type="ECO:0000313" key="16">
    <source>
        <dbReference type="Proteomes" id="UP001168972"/>
    </source>
</evidence>
<accession>A0AA39FSJ0</accession>
<dbReference type="CDD" id="cd07973">
    <property type="entry name" value="Spt4"/>
    <property type="match status" value="1"/>
</dbReference>
<dbReference type="GO" id="GO:0032044">
    <property type="term" value="C:DSIF complex"/>
    <property type="evidence" value="ECO:0007669"/>
    <property type="project" value="TreeGrafter"/>
</dbReference>
<comment type="caution">
    <text evidence="15">The sequence shown here is derived from an EMBL/GenBank/DDBJ whole genome shotgun (WGS) entry which is preliminary data.</text>
</comment>
<evidence type="ECO:0000256" key="3">
    <source>
        <dbReference type="ARBA" id="ARBA00020182"/>
    </source>
</evidence>
<dbReference type="GO" id="GO:0008270">
    <property type="term" value="F:zinc ion binding"/>
    <property type="evidence" value="ECO:0007669"/>
    <property type="project" value="UniProtKB-KW"/>
</dbReference>
<gene>
    <name evidence="15" type="ORF">PV327_010433</name>
</gene>
<dbReference type="Gene3D" id="3.30.40.210">
    <property type="match status" value="1"/>
</dbReference>
<keyword evidence="6" id="KW-0863">Zinc-finger</keyword>
<keyword evidence="10" id="KW-0804">Transcription</keyword>
<evidence type="ECO:0000259" key="14">
    <source>
        <dbReference type="SMART" id="SM01389"/>
    </source>
</evidence>
<evidence type="ECO:0000256" key="5">
    <source>
        <dbReference type="ARBA" id="ARBA00022723"/>
    </source>
</evidence>
<dbReference type="PANTHER" id="PTHR12882">
    <property type="entry name" value="SUPPRESSOR OF TY 4"/>
    <property type="match status" value="1"/>
</dbReference>
<dbReference type="PANTHER" id="PTHR12882:SF1">
    <property type="entry name" value="TRANSCRIPTION ELONGATION FACTOR SPT4"/>
    <property type="match status" value="1"/>
</dbReference>
<evidence type="ECO:0000256" key="9">
    <source>
        <dbReference type="ARBA" id="ARBA00023159"/>
    </source>
</evidence>
<dbReference type="InterPro" id="IPR029040">
    <property type="entry name" value="RPABC4/Spt4"/>
</dbReference>
<keyword evidence="11" id="KW-0539">Nucleus</keyword>
<dbReference type="InterPro" id="IPR038510">
    <property type="entry name" value="Spt4_sf"/>
</dbReference>
<protein>
    <recommendedName>
        <fullName evidence="3">Transcription elongation factor SPT4</fullName>
    </recommendedName>
    <alternativeName>
        <fullName evidence="13">DRB sensitivity-inducing factor small subunit</fullName>
    </alternativeName>
    <alternativeName>
        <fullName evidence="12">Transcription elongation factor spt4</fullName>
    </alternativeName>
</protein>
<keyword evidence="7" id="KW-0862">Zinc</keyword>
<evidence type="ECO:0000256" key="11">
    <source>
        <dbReference type="ARBA" id="ARBA00023242"/>
    </source>
</evidence>
<evidence type="ECO:0000313" key="15">
    <source>
        <dbReference type="EMBL" id="KAK0174695.1"/>
    </source>
</evidence>
<dbReference type="FunFam" id="3.30.40.210:FF:000001">
    <property type="entry name" value="Transcription elongation factor SPT4"/>
    <property type="match status" value="1"/>
</dbReference>
<reference evidence="15" key="2">
    <citation type="submission" date="2023-03" db="EMBL/GenBank/DDBJ databases">
        <authorList>
            <person name="Inwood S.N."/>
            <person name="Skelly J.G."/>
            <person name="Guhlin J."/>
            <person name="Harrop T.W.R."/>
            <person name="Goldson S.G."/>
            <person name="Dearden P.K."/>
        </authorList>
    </citation>
    <scope>NUCLEOTIDE SEQUENCE</scope>
    <source>
        <strain evidence="15">Lincoln</strain>
        <tissue evidence="15">Whole body</tissue>
    </source>
</reference>
<dbReference type="GO" id="GO:0140673">
    <property type="term" value="P:transcription elongation-coupled chromatin remodeling"/>
    <property type="evidence" value="ECO:0007669"/>
    <property type="project" value="InterPro"/>
</dbReference>
<evidence type="ECO:0000256" key="13">
    <source>
        <dbReference type="ARBA" id="ARBA00079864"/>
    </source>
</evidence>
<evidence type="ECO:0000256" key="1">
    <source>
        <dbReference type="ARBA" id="ARBA00004123"/>
    </source>
</evidence>
<evidence type="ECO:0000256" key="2">
    <source>
        <dbReference type="ARBA" id="ARBA00010464"/>
    </source>
</evidence>
<dbReference type="GO" id="GO:0000993">
    <property type="term" value="F:RNA polymerase II complex binding"/>
    <property type="evidence" value="ECO:0007669"/>
    <property type="project" value="TreeGrafter"/>
</dbReference>
<comment type="similarity">
    <text evidence="2">Belongs to the SPT4 family.</text>
</comment>
<keyword evidence="8" id="KW-0805">Transcription regulation</keyword>
<evidence type="ECO:0000256" key="8">
    <source>
        <dbReference type="ARBA" id="ARBA00023015"/>
    </source>
</evidence>
<organism evidence="15 16">
    <name type="scientific">Microctonus hyperodae</name>
    <name type="common">Parasitoid wasp</name>
    <dbReference type="NCBI Taxonomy" id="165561"/>
    <lineage>
        <taxon>Eukaryota</taxon>
        <taxon>Metazoa</taxon>
        <taxon>Ecdysozoa</taxon>
        <taxon>Arthropoda</taxon>
        <taxon>Hexapoda</taxon>
        <taxon>Insecta</taxon>
        <taxon>Pterygota</taxon>
        <taxon>Neoptera</taxon>
        <taxon>Endopterygota</taxon>
        <taxon>Hymenoptera</taxon>
        <taxon>Apocrita</taxon>
        <taxon>Ichneumonoidea</taxon>
        <taxon>Braconidae</taxon>
        <taxon>Euphorinae</taxon>
        <taxon>Microctonus</taxon>
    </lineage>
</organism>
<keyword evidence="16" id="KW-1185">Reference proteome</keyword>
<comment type="subcellular location">
    <subcellularLocation>
        <location evidence="1">Nucleus</location>
    </subcellularLocation>
</comment>
<name>A0AA39FSJ0_MICHY</name>
<evidence type="ECO:0000256" key="12">
    <source>
        <dbReference type="ARBA" id="ARBA00070621"/>
    </source>
</evidence>